<dbReference type="EMBL" id="AP009493">
    <property type="protein sequence ID" value="BAG20098.1"/>
    <property type="molecule type" value="Genomic_DNA"/>
</dbReference>
<sequence>MAHTRRIRALAAAGATALSFTLLGAGFPASAGTAARGDATRVPLLPAPDATGDRPAWPAAAFGTATPVKDAVRAVASRPADGAVLSGVRPELVADRRTGRARYEFVVATGDTPRTGQVTSSGWVSSPRWQVPAGVLRDGGRYTWTVRTKDSSGRVGEDSAARGFTVNQRLGARPEGGPAPTDGLGPVTVNLATGNVTASVDTARTSTGAGLLGATFTYNSQAVESASGLTGAYYAGDPAAGIGADEKPAAVRADARVDFRWGGESPLPGTKPDAAFRVAWKGRLAVPADGTYRLGGVYDGGLRILVDGKPLLDDWRGADASGDRPAYGRPVGLESGRSYAVEVQHRRPVNGRQVGLWVSRPGRAAPVPASWLRPDAEVLPPGWTVTPAAAGQGGDAPADASGVSGVPRASGAGGAPGALAARGSTPAVPAPVAPGASAPHAPRKGPAGAAGRAEADAAAGPAAGIEAAEDAGTTFLYAGDDDCADAAAPAGFVCAVRVPGAGTTQLHYRNGKLSRLVNPGAETTDFGYTSGGLLGAVRPPLVMDWIAAGAGRDTEAARYRIDYRPGSAAASRVTGPAPDGTATTGDARPRRDYTYSPGVTEVGVAGVRTPQGWARRVTHDTAGRTTTDTDGTRRTTRYTWTAADQPESTTDPAGRLSTTVHDASGMPVGEYGPGPRACFGPDLRPVSPVPEGCGAVPATTTTLGPEGLTTVRADSLGVPPLVALTRFDATGLPAELVTDPDGLALTTGYEFDEAFRPVAEILANGTRKTYGYYGPSESADNPCTAGNDPVAQRGLPRSITLPTAADGTARVEKFVYGARGLPVAVNFGGPDWTCVAYDDRGRIGRMSMPGNSSLPAWSVDYDSAHGGDPLTLRATQHDHFVTSTVDLLGRTVSYTDGRGTRTRTAYDRAGRAELQRVTPPSGATQTERTRYDAAGRVLAVVLNGRQLASTAHDDAGSLRSVRYANGMRLSVARDEAGRITAKNWVLADGTERTSEVTRSRSGAVVDESLAGRESGPGGPDFRYDAAGRLVEARITGHTYTRDFTAPSAGECPDGTRANAGANGNVVRLTDRTADGSTVTGYCYDDADRLLATTGDDPVTDTAYGLNGHLTGYRSGGARLTQRQDAVERHIGVAVTGPGAADVRYTKDIADRFLTRTATTDAGSESVGYGHTDMNDPAPDLVLGEDGRLLTRVIGLPGGVVLSHAAGAPAAGRTTTWSAPTVRGDLFLVAGDTGRQQGDLYRYGLYGEALRADGTVDPQHLPDNLPGDFDYGWLGQYQVGTEHEGALYNVVLDTRVLNTAFGRFSAPVSGGPFLNPYEYAAGDPVNRTSINGYDLDVETE</sequence>
<feature type="region of interest" description="Disordered" evidence="1">
    <location>
        <begin position="567"/>
        <end position="597"/>
    </location>
</feature>
<gene>
    <name evidence="4" type="ordered locus">SGR_3269</name>
</gene>
<dbReference type="eggNOG" id="COG3209">
    <property type="taxonomic scope" value="Bacteria"/>
</dbReference>
<keyword evidence="2" id="KW-0732">Signal</keyword>
<feature type="compositionally biased region" description="Low complexity" evidence="1">
    <location>
        <begin position="417"/>
        <end position="427"/>
    </location>
</feature>
<name>B1VL70_STRGG</name>
<evidence type="ECO:0000313" key="4">
    <source>
        <dbReference type="EMBL" id="BAG20098.1"/>
    </source>
</evidence>
<feature type="domain" description="PA14" evidence="3">
    <location>
        <begin position="224"/>
        <end position="376"/>
    </location>
</feature>
<dbReference type="NCBIfam" id="TIGR01643">
    <property type="entry name" value="YD_repeat_2x"/>
    <property type="match status" value="1"/>
</dbReference>
<proteinExistence type="predicted"/>
<dbReference type="KEGG" id="sgr:SGR_3269"/>
<evidence type="ECO:0000256" key="1">
    <source>
        <dbReference type="SAM" id="MobiDB-lite"/>
    </source>
</evidence>
<dbReference type="Gene3D" id="2.60.40.10">
    <property type="entry name" value="Immunoglobulins"/>
    <property type="match status" value="1"/>
</dbReference>
<feature type="signal peptide" evidence="2">
    <location>
        <begin position="1"/>
        <end position="31"/>
    </location>
</feature>
<organism evidence="4 5">
    <name type="scientific">Streptomyces griseus subsp. griseus (strain JCM 4626 / CBS 651.72 / NBRC 13350 / KCC S-0626 / ISP 5235)</name>
    <dbReference type="NCBI Taxonomy" id="455632"/>
    <lineage>
        <taxon>Bacteria</taxon>
        <taxon>Bacillati</taxon>
        <taxon>Actinomycetota</taxon>
        <taxon>Actinomycetes</taxon>
        <taxon>Kitasatosporales</taxon>
        <taxon>Streptomycetaceae</taxon>
        <taxon>Streptomyces</taxon>
    </lineage>
</organism>
<evidence type="ECO:0000313" key="5">
    <source>
        <dbReference type="Proteomes" id="UP000001685"/>
    </source>
</evidence>
<protein>
    <recommendedName>
        <fullName evidence="3">PA14 domain-containing protein</fullName>
    </recommendedName>
</protein>
<dbReference type="RefSeq" id="WP_012379768.1">
    <property type="nucleotide sequence ID" value="NC_010572.1"/>
</dbReference>
<feature type="compositionally biased region" description="Low complexity" evidence="1">
    <location>
        <begin position="387"/>
        <end position="410"/>
    </location>
</feature>
<dbReference type="InterPro" id="IPR013783">
    <property type="entry name" value="Ig-like_fold"/>
</dbReference>
<evidence type="ECO:0000256" key="2">
    <source>
        <dbReference type="SAM" id="SignalP"/>
    </source>
</evidence>
<feature type="region of interest" description="Disordered" evidence="1">
    <location>
        <begin position="385"/>
        <end position="455"/>
    </location>
</feature>
<feature type="chain" id="PRO_5002769529" description="PA14 domain-containing protein" evidence="2">
    <location>
        <begin position="32"/>
        <end position="1339"/>
    </location>
</feature>
<feature type="compositionally biased region" description="Low complexity" evidence="1">
    <location>
        <begin position="574"/>
        <end position="586"/>
    </location>
</feature>
<dbReference type="SMART" id="SM00758">
    <property type="entry name" value="PA14"/>
    <property type="match status" value="1"/>
</dbReference>
<dbReference type="Pfam" id="PF07691">
    <property type="entry name" value="PA14"/>
    <property type="match status" value="1"/>
</dbReference>
<accession>B1VL70</accession>
<dbReference type="Gene3D" id="3.90.182.10">
    <property type="entry name" value="Toxin - Anthrax Protective Antigen,domain 1"/>
    <property type="match status" value="1"/>
</dbReference>
<dbReference type="GO" id="GO:0005975">
    <property type="term" value="P:carbohydrate metabolic process"/>
    <property type="evidence" value="ECO:0007669"/>
    <property type="project" value="UniProtKB-ARBA"/>
</dbReference>
<dbReference type="InterPro" id="IPR037524">
    <property type="entry name" value="PA14/GLEYA"/>
</dbReference>
<reference evidence="5" key="1">
    <citation type="journal article" date="2008" name="J. Bacteriol.">
        <title>Genome sequence of the streptomycin-producing microorganism Streptomyces griseus IFO 13350.</title>
        <authorList>
            <person name="Ohnishi Y."/>
            <person name="Ishikawa J."/>
            <person name="Hara H."/>
            <person name="Suzuki H."/>
            <person name="Ikenoya M."/>
            <person name="Ikeda H."/>
            <person name="Yamashita A."/>
            <person name="Hattori M."/>
            <person name="Horinouchi S."/>
        </authorList>
    </citation>
    <scope>NUCLEOTIDE SEQUENCE [LARGE SCALE GENOMIC DNA]</scope>
    <source>
        <strain evidence="5">JCM 4626 / NBRC 13350</strain>
    </source>
</reference>
<feature type="compositionally biased region" description="Low complexity" evidence="1">
    <location>
        <begin position="433"/>
        <end position="455"/>
    </location>
</feature>
<dbReference type="SUPFAM" id="SSF56988">
    <property type="entry name" value="Anthrax protective antigen"/>
    <property type="match status" value="1"/>
</dbReference>
<dbReference type="HOGENOM" id="CLU_258481_0_0_11"/>
<dbReference type="Proteomes" id="UP000001685">
    <property type="component" value="Chromosome"/>
</dbReference>
<evidence type="ECO:0000259" key="3">
    <source>
        <dbReference type="PROSITE" id="PS51820"/>
    </source>
</evidence>
<dbReference type="InterPro" id="IPR006530">
    <property type="entry name" value="YD"/>
</dbReference>
<dbReference type="InterPro" id="IPR011658">
    <property type="entry name" value="PA14_dom"/>
</dbReference>
<dbReference type="Gene3D" id="2.180.10.10">
    <property type="entry name" value="RHS repeat-associated core"/>
    <property type="match status" value="2"/>
</dbReference>
<dbReference type="PROSITE" id="PS51820">
    <property type="entry name" value="PA14"/>
    <property type="match status" value="1"/>
</dbReference>
<dbReference type="PATRIC" id="fig|455632.4.peg.3344"/>